<dbReference type="EMBL" id="FMSV02000010">
    <property type="protein sequence ID" value="SEH04184.1"/>
    <property type="molecule type" value="Genomic_DNA"/>
</dbReference>
<feature type="signal peptide" evidence="1">
    <location>
        <begin position="1"/>
        <end position="22"/>
    </location>
</feature>
<keyword evidence="5" id="KW-1185">Reference proteome</keyword>
<dbReference type="AlphaFoldDB" id="A0A1H6F5B8"/>
<reference evidence="2 5" key="1">
    <citation type="submission" date="2016-10" db="EMBL/GenBank/DDBJ databases">
        <authorList>
            <person name="de Groot N.N."/>
        </authorList>
    </citation>
    <scope>NUCLEOTIDE SEQUENCE [LARGE SCALE GENOMIC DNA]</scope>
    <source>
        <strain evidence="2">MBHS1</strain>
    </source>
</reference>
<proteinExistence type="predicted"/>
<evidence type="ECO:0000313" key="3">
    <source>
        <dbReference type="EMBL" id="SEH05575.1"/>
    </source>
</evidence>
<dbReference type="InterPro" id="IPR008969">
    <property type="entry name" value="CarboxyPept-like_regulatory"/>
</dbReference>
<keyword evidence="1" id="KW-0732">Signal</keyword>
<organism evidence="2 5">
    <name type="scientific">Candidatus Venteria ishoeyi</name>
    <dbReference type="NCBI Taxonomy" id="1899563"/>
    <lineage>
        <taxon>Bacteria</taxon>
        <taxon>Pseudomonadati</taxon>
        <taxon>Pseudomonadota</taxon>
        <taxon>Gammaproteobacteria</taxon>
        <taxon>Thiotrichales</taxon>
        <taxon>Thiotrichaceae</taxon>
        <taxon>Venteria</taxon>
    </lineage>
</organism>
<protein>
    <recommendedName>
        <fullName evidence="6">Carboxypeptidase regulatory-like domain-containing protein</fullName>
    </recommendedName>
</protein>
<accession>A0A1H6F5B8</accession>
<dbReference type="Gene3D" id="2.60.40.1120">
    <property type="entry name" value="Carboxypeptidase-like, regulatory domain"/>
    <property type="match status" value="1"/>
</dbReference>
<dbReference type="SUPFAM" id="SSF49464">
    <property type="entry name" value="Carboxypeptidase regulatory domain-like"/>
    <property type="match status" value="1"/>
</dbReference>
<dbReference type="RefSeq" id="WP_103918288.1">
    <property type="nucleotide sequence ID" value="NZ_FMSV02000010.1"/>
</dbReference>
<evidence type="ECO:0008006" key="6">
    <source>
        <dbReference type="Google" id="ProtNLM"/>
    </source>
</evidence>
<sequence>MNILKYITAFAVTALLSSHIMAETLIDFSTAEAFAIDSNTVQINNIRVTVEVPAPFGGRGQIVTVYYDVPFEFDPVTLHLVPNAAGINTANNPDTDCANLQVIVNNAVDGTVITNATVSIGDQSNVTNAEGLASFTGLPSGSREISVASNDFTGISRAVELTCGDNSTTAFNLNPTVGIQAMTANDVRIVLNWGEHPVDLDAHLTGPEPGAVASGGNEADRFHIFWWNTATSDGVAVLDVDDTTSYGPETVTVTPPSGSSHLRPGLYRYTVYQYEGMSTLLNNTSVDLYVGNEPVRQFHPQGASGAASLVDGAQGNLWTAFEFEVDSTGVISVFPVNILSFDNNIDSGGVTRRSAGSNQEPVDILYAD</sequence>
<evidence type="ECO:0000313" key="4">
    <source>
        <dbReference type="EMBL" id="SEH05850.1"/>
    </source>
</evidence>
<feature type="chain" id="PRO_5015065442" description="Carboxypeptidase regulatory-like domain-containing protein" evidence="1">
    <location>
        <begin position="23"/>
        <end position="368"/>
    </location>
</feature>
<dbReference type="EMBL" id="FMSV02000361">
    <property type="protein sequence ID" value="SEH05575.1"/>
    <property type="molecule type" value="Genomic_DNA"/>
</dbReference>
<evidence type="ECO:0000313" key="2">
    <source>
        <dbReference type="EMBL" id="SEH04184.1"/>
    </source>
</evidence>
<dbReference type="EMBL" id="FMSV02000395">
    <property type="protein sequence ID" value="SEH05850.1"/>
    <property type="molecule type" value="Genomic_DNA"/>
</dbReference>
<evidence type="ECO:0000256" key="1">
    <source>
        <dbReference type="SAM" id="SignalP"/>
    </source>
</evidence>
<dbReference type="OrthoDB" id="5624957at2"/>
<gene>
    <name evidence="2" type="ORF">MBHS_00029</name>
    <name evidence="3" type="ORF">MBHS_01430</name>
    <name evidence="4" type="ORF">MBHS_01705</name>
</gene>
<dbReference type="Proteomes" id="UP000236724">
    <property type="component" value="Unassembled WGS sequence"/>
</dbReference>
<evidence type="ECO:0000313" key="5">
    <source>
        <dbReference type="Proteomes" id="UP000236724"/>
    </source>
</evidence>
<name>A0A1H6F5B8_9GAMM</name>